<reference evidence="2 3" key="1">
    <citation type="submission" date="2024-02" db="EMBL/GenBank/DDBJ databases">
        <authorList>
            <person name="Chen Y."/>
            <person name="Shah S."/>
            <person name="Dougan E. K."/>
            <person name="Thang M."/>
            <person name="Chan C."/>
        </authorList>
    </citation>
    <scope>NUCLEOTIDE SEQUENCE [LARGE SCALE GENOMIC DNA]</scope>
</reference>
<proteinExistence type="predicted"/>
<feature type="compositionally biased region" description="Basic and acidic residues" evidence="1">
    <location>
        <begin position="213"/>
        <end position="225"/>
    </location>
</feature>
<dbReference type="EMBL" id="CAXAMM010004446">
    <property type="protein sequence ID" value="CAK9003548.1"/>
    <property type="molecule type" value="Genomic_DNA"/>
</dbReference>
<keyword evidence="3" id="KW-1185">Reference proteome</keyword>
<evidence type="ECO:0000313" key="2">
    <source>
        <dbReference type="EMBL" id="CAK9003548.1"/>
    </source>
</evidence>
<name>A0ABP0IQF1_9DINO</name>
<evidence type="ECO:0000313" key="3">
    <source>
        <dbReference type="Proteomes" id="UP001642464"/>
    </source>
</evidence>
<organism evidence="2 3">
    <name type="scientific">Durusdinium trenchii</name>
    <dbReference type="NCBI Taxonomy" id="1381693"/>
    <lineage>
        <taxon>Eukaryota</taxon>
        <taxon>Sar</taxon>
        <taxon>Alveolata</taxon>
        <taxon>Dinophyceae</taxon>
        <taxon>Suessiales</taxon>
        <taxon>Symbiodiniaceae</taxon>
        <taxon>Durusdinium</taxon>
    </lineage>
</organism>
<evidence type="ECO:0000256" key="1">
    <source>
        <dbReference type="SAM" id="MobiDB-lite"/>
    </source>
</evidence>
<feature type="region of interest" description="Disordered" evidence="1">
    <location>
        <begin position="213"/>
        <end position="267"/>
    </location>
</feature>
<gene>
    <name evidence="2" type="ORF">SCF082_LOCUS7781</name>
</gene>
<sequence>MQQIKEAIAEATQAAERPVSARNRDAWIAWVHRRKRTRRDHGSRVPTYQQRLLFQEQQLAESLESFVKALNEQDEVCLTLVKDVTVTNVAGTHLVQYPNCTCTPGPNEACWGYRGTVQEVCPRCQERLTGKQIRTTDGCRRNGDGYGFAPPLRRGSTTTATAAGAAFDREKRSIGPAKAVALYKSTAKPEAVTSGDTVLEGMLNDLLAALRKEQPQDPLSKEKVDQATAAAEAEVKKTETVPSPTSTTGPLVAAEPDQPKAGYGGPSAGLLAAVQRASEMIKGESS</sequence>
<accession>A0ABP0IQF1</accession>
<comment type="caution">
    <text evidence="2">The sequence shown here is derived from an EMBL/GenBank/DDBJ whole genome shotgun (WGS) entry which is preliminary data.</text>
</comment>
<dbReference type="Proteomes" id="UP001642464">
    <property type="component" value="Unassembled WGS sequence"/>
</dbReference>
<protein>
    <submittedName>
        <fullName evidence="2">Ubiquitin-like domain-containing protein</fullName>
    </submittedName>
</protein>